<evidence type="ECO:0000313" key="11">
    <source>
        <dbReference type="Proteomes" id="UP001596066"/>
    </source>
</evidence>
<comment type="subcellular location">
    <subcellularLocation>
        <location evidence="1">Membrane</location>
        <topology evidence="1">Multi-pass membrane protein</topology>
    </subcellularLocation>
</comment>
<feature type="transmembrane region" description="Helical" evidence="8">
    <location>
        <begin position="21"/>
        <end position="45"/>
    </location>
</feature>
<keyword evidence="7 10" id="KW-0407">Ion channel</keyword>
<reference evidence="11" key="1">
    <citation type="journal article" date="2019" name="Int. J. Syst. Evol. Microbiol.">
        <title>The Global Catalogue of Microorganisms (GCM) 10K type strain sequencing project: providing services to taxonomists for standard genome sequencing and annotation.</title>
        <authorList>
            <consortium name="The Broad Institute Genomics Platform"/>
            <consortium name="The Broad Institute Genome Sequencing Center for Infectious Disease"/>
            <person name="Wu L."/>
            <person name="Ma J."/>
        </authorList>
    </citation>
    <scope>NUCLEOTIDE SEQUENCE [LARGE SCALE GENOMIC DNA]</scope>
    <source>
        <strain evidence="11">CGMCC 4.1622</strain>
    </source>
</reference>
<dbReference type="EMBL" id="JBHSOC010000041">
    <property type="protein sequence ID" value="MFC5644107.1"/>
    <property type="molecule type" value="Genomic_DNA"/>
</dbReference>
<evidence type="ECO:0000256" key="2">
    <source>
        <dbReference type="ARBA" id="ARBA00022448"/>
    </source>
</evidence>
<keyword evidence="3 8" id="KW-0812">Transmembrane</keyword>
<accession>A0ABW0VE56</accession>
<dbReference type="Proteomes" id="UP001596066">
    <property type="component" value="Unassembled WGS sequence"/>
</dbReference>
<dbReference type="InterPro" id="IPR028325">
    <property type="entry name" value="VG_K_chnl"/>
</dbReference>
<evidence type="ECO:0000313" key="10">
    <source>
        <dbReference type="EMBL" id="MFC5644107.1"/>
    </source>
</evidence>
<proteinExistence type="predicted"/>
<keyword evidence="11" id="KW-1185">Reference proteome</keyword>
<keyword evidence="6 8" id="KW-0472">Membrane</keyword>
<dbReference type="PANTHER" id="PTHR11537">
    <property type="entry name" value="VOLTAGE-GATED POTASSIUM CHANNEL"/>
    <property type="match status" value="1"/>
</dbReference>
<feature type="transmembrane region" description="Helical" evidence="8">
    <location>
        <begin position="82"/>
        <end position="107"/>
    </location>
</feature>
<evidence type="ECO:0000256" key="3">
    <source>
        <dbReference type="ARBA" id="ARBA00022692"/>
    </source>
</evidence>
<dbReference type="PANTHER" id="PTHR11537:SF254">
    <property type="entry name" value="POTASSIUM VOLTAGE-GATED CHANNEL PROTEIN SHAB"/>
    <property type="match status" value="1"/>
</dbReference>
<sequence>MARIRPVERKVARFLRTPLSVRRAMSVIVTATLVSVVLGGALITVVDEREFASIGTGLWWALQTVTTVGYGDVTPHNMVGRLVGAVIMLESTAFIAIVTAVITSSFVTRARQEQPTGPGDGSVGGDEAVARLTGQLAELSARLDRIQQLLETDGPGGGRRG</sequence>
<evidence type="ECO:0000256" key="6">
    <source>
        <dbReference type="ARBA" id="ARBA00023136"/>
    </source>
</evidence>
<evidence type="ECO:0000256" key="1">
    <source>
        <dbReference type="ARBA" id="ARBA00004141"/>
    </source>
</evidence>
<evidence type="ECO:0000256" key="4">
    <source>
        <dbReference type="ARBA" id="ARBA00022989"/>
    </source>
</evidence>
<evidence type="ECO:0000256" key="5">
    <source>
        <dbReference type="ARBA" id="ARBA00023065"/>
    </source>
</evidence>
<evidence type="ECO:0000256" key="7">
    <source>
        <dbReference type="ARBA" id="ARBA00023303"/>
    </source>
</evidence>
<gene>
    <name evidence="10" type="ORF">ACFPZF_22450</name>
</gene>
<dbReference type="GO" id="GO:0034220">
    <property type="term" value="P:monoatomic ion transmembrane transport"/>
    <property type="evidence" value="ECO:0007669"/>
    <property type="project" value="UniProtKB-KW"/>
</dbReference>
<dbReference type="Pfam" id="PF07885">
    <property type="entry name" value="Ion_trans_2"/>
    <property type="match status" value="1"/>
</dbReference>
<dbReference type="InterPro" id="IPR013099">
    <property type="entry name" value="K_chnl_dom"/>
</dbReference>
<protein>
    <submittedName>
        <fullName evidence="10">Potassium channel family protein</fullName>
    </submittedName>
</protein>
<keyword evidence="2" id="KW-0813">Transport</keyword>
<dbReference type="SUPFAM" id="SSF81324">
    <property type="entry name" value="Voltage-gated potassium channels"/>
    <property type="match status" value="1"/>
</dbReference>
<keyword evidence="5" id="KW-0406">Ion transport</keyword>
<evidence type="ECO:0000256" key="8">
    <source>
        <dbReference type="SAM" id="Phobius"/>
    </source>
</evidence>
<name>A0ABW0VE56_9ACTN</name>
<keyword evidence="4 8" id="KW-1133">Transmembrane helix</keyword>
<evidence type="ECO:0000259" key="9">
    <source>
        <dbReference type="Pfam" id="PF07885"/>
    </source>
</evidence>
<feature type="domain" description="Potassium channel" evidence="9">
    <location>
        <begin position="32"/>
        <end position="105"/>
    </location>
</feature>
<comment type="caution">
    <text evidence="10">The sequence shown here is derived from an EMBL/GenBank/DDBJ whole genome shotgun (WGS) entry which is preliminary data.</text>
</comment>
<organism evidence="10 11">
    <name type="scientific">Kitasatospora cinereorecta</name>
    <dbReference type="NCBI Taxonomy" id="285560"/>
    <lineage>
        <taxon>Bacteria</taxon>
        <taxon>Bacillati</taxon>
        <taxon>Actinomycetota</taxon>
        <taxon>Actinomycetes</taxon>
        <taxon>Kitasatosporales</taxon>
        <taxon>Streptomycetaceae</taxon>
        <taxon>Kitasatospora</taxon>
    </lineage>
</organism>
<dbReference type="RefSeq" id="WP_346141958.1">
    <property type="nucleotide sequence ID" value="NZ_BAAAUA010000007.1"/>
</dbReference>
<dbReference type="Gene3D" id="1.10.287.70">
    <property type="match status" value="1"/>
</dbReference>